<feature type="transmembrane region" description="Helical" evidence="1">
    <location>
        <begin position="13"/>
        <end position="33"/>
    </location>
</feature>
<proteinExistence type="predicted"/>
<feature type="transmembrane region" description="Helical" evidence="1">
    <location>
        <begin position="212"/>
        <end position="229"/>
    </location>
</feature>
<evidence type="ECO:0000313" key="2">
    <source>
        <dbReference type="EMBL" id="TNJ46465.1"/>
    </source>
</evidence>
<feature type="transmembrane region" description="Helical" evidence="1">
    <location>
        <begin position="317"/>
        <end position="334"/>
    </location>
</feature>
<sequence length="365" mass="43459">MFDFIPLEYYFRVYIHIAFFVVVFTLLHTYALSINDRKNINYINIIGYLFLFYAILYIGFRPVSGRFFGDMSTYNVKYLRYVNGEPLNTKQDVFFEIYMKICSQFLTVKYFFLLCAIAYILPFYKVSIFFFGKYWLYAFLMFAVSFSFWTYGTNGIRNGMATSFFLWGVSLYNKKFWMIVVFIISTQIHNSLMLPIMAFLISHTYSNSKSYFIFWLFSIPLSLAFGGIWENLFASLGFGNDRLSGYISGTQLDDAGIVTSGFRYDFLFYSAVAVFVGWYFIFKKDFYDKVYFHLYNTYLICNGFWILVIRANFSNRFAYLSWFLMGLIIIYPFLKGSFFNNQHIVIGKVLTAYFSFTYFMYYVYY</sequence>
<keyword evidence="1" id="KW-0472">Membrane</keyword>
<feature type="transmembrane region" description="Helical" evidence="1">
    <location>
        <begin position="266"/>
        <end position="282"/>
    </location>
</feature>
<protein>
    <submittedName>
        <fullName evidence="2">EpsG family protein</fullName>
    </submittedName>
</protein>
<gene>
    <name evidence="2" type="ORF">FGF67_02230</name>
</gene>
<feature type="transmembrane region" description="Helical" evidence="1">
    <location>
        <begin position="294"/>
        <end position="311"/>
    </location>
</feature>
<comment type="caution">
    <text evidence="2">The sequence shown here is derived from an EMBL/GenBank/DDBJ whole genome shotgun (WGS) entry which is preliminary data.</text>
</comment>
<keyword evidence="1" id="KW-0812">Transmembrane</keyword>
<accession>A0A5C4SQD1</accession>
<dbReference type="Pfam" id="PF14897">
    <property type="entry name" value="EpsG"/>
    <property type="match status" value="1"/>
</dbReference>
<dbReference type="RefSeq" id="WP_139694836.1">
    <property type="nucleotide sequence ID" value="NZ_CP074074.1"/>
</dbReference>
<keyword evidence="1" id="KW-1133">Transmembrane helix</keyword>
<name>A0A5C4SQD1_9FLAO</name>
<evidence type="ECO:0000256" key="1">
    <source>
        <dbReference type="SAM" id="Phobius"/>
    </source>
</evidence>
<keyword evidence="3" id="KW-1185">Reference proteome</keyword>
<feature type="transmembrane region" description="Helical" evidence="1">
    <location>
        <begin position="134"/>
        <end position="156"/>
    </location>
</feature>
<feature type="transmembrane region" description="Helical" evidence="1">
    <location>
        <begin position="97"/>
        <end position="122"/>
    </location>
</feature>
<dbReference type="InterPro" id="IPR049458">
    <property type="entry name" value="EpsG-like"/>
</dbReference>
<dbReference type="AlphaFoldDB" id="A0A5C4SQD1"/>
<feature type="transmembrane region" description="Helical" evidence="1">
    <location>
        <begin position="346"/>
        <end position="364"/>
    </location>
</feature>
<feature type="transmembrane region" description="Helical" evidence="1">
    <location>
        <begin position="176"/>
        <end position="200"/>
    </location>
</feature>
<dbReference type="Proteomes" id="UP000308713">
    <property type="component" value="Unassembled WGS sequence"/>
</dbReference>
<reference evidence="2 3" key="1">
    <citation type="submission" date="2019-05" db="EMBL/GenBank/DDBJ databases">
        <title>Tamlana fucoidanivorans sp. nov., isolated from the surface of algae collected from Fujian province in China.</title>
        <authorList>
            <person name="Li J."/>
        </authorList>
    </citation>
    <scope>NUCLEOTIDE SEQUENCE [LARGE SCALE GENOMIC DNA]</scope>
    <source>
        <strain evidence="2 3">CW2-9</strain>
    </source>
</reference>
<evidence type="ECO:0000313" key="3">
    <source>
        <dbReference type="Proteomes" id="UP000308713"/>
    </source>
</evidence>
<feature type="transmembrane region" description="Helical" evidence="1">
    <location>
        <begin position="40"/>
        <end position="60"/>
    </location>
</feature>
<organism evidence="2 3">
    <name type="scientific">Allotamlana fucoidanivorans</name>
    <dbReference type="NCBI Taxonomy" id="2583814"/>
    <lineage>
        <taxon>Bacteria</taxon>
        <taxon>Pseudomonadati</taxon>
        <taxon>Bacteroidota</taxon>
        <taxon>Flavobacteriia</taxon>
        <taxon>Flavobacteriales</taxon>
        <taxon>Flavobacteriaceae</taxon>
        <taxon>Allotamlana</taxon>
    </lineage>
</organism>
<dbReference type="OrthoDB" id="1112074at2"/>
<dbReference type="EMBL" id="VDCS01000002">
    <property type="protein sequence ID" value="TNJ46465.1"/>
    <property type="molecule type" value="Genomic_DNA"/>
</dbReference>